<dbReference type="GeneID" id="78817373"/>
<dbReference type="SUPFAM" id="SSF52042">
    <property type="entry name" value="Ribosomal protein L32e"/>
    <property type="match status" value="1"/>
</dbReference>
<reference evidence="6 7" key="1">
    <citation type="submission" date="2016-10" db="EMBL/GenBank/DDBJ databases">
        <authorList>
            <person name="Varghese N."/>
        </authorList>
    </citation>
    <scope>NUCLEOTIDE SEQUENCE [LARGE SCALE GENOMIC DNA]</scope>
    <source>
        <strain evidence="6 7">KB11</strain>
    </source>
</reference>
<evidence type="ECO:0000256" key="1">
    <source>
        <dbReference type="ARBA" id="ARBA00008431"/>
    </source>
</evidence>
<gene>
    <name evidence="6" type="ORF">BK798_05695</name>
</gene>
<dbReference type="PANTHER" id="PTHR23413:SF1">
    <property type="entry name" value="RIBOSOMAL PROTEIN L32"/>
    <property type="match status" value="1"/>
</dbReference>
<dbReference type="PANTHER" id="PTHR23413">
    <property type="entry name" value="60S RIBOSOMAL PROTEIN L32 AND DNA-DIRECTED RNA POLYMERASE II, SUBUNIT N"/>
    <property type="match status" value="1"/>
</dbReference>
<dbReference type="OMA" id="HPSGYEE"/>
<dbReference type="InterPro" id="IPR018263">
    <property type="entry name" value="Ribosomal_eL32_CS"/>
</dbReference>
<evidence type="ECO:0000256" key="3">
    <source>
        <dbReference type="ARBA" id="ARBA00023274"/>
    </source>
</evidence>
<organism evidence="6 7">
    <name type="scientific">Methanobrevibacter smithii</name>
    <dbReference type="NCBI Taxonomy" id="2173"/>
    <lineage>
        <taxon>Archaea</taxon>
        <taxon>Methanobacteriati</taxon>
        <taxon>Methanobacteriota</taxon>
        <taxon>Methanomada group</taxon>
        <taxon>Methanobacteria</taxon>
        <taxon>Methanobacteriales</taxon>
        <taxon>Methanobacteriaceae</taxon>
        <taxon>Methanobrevibacter</taxon>
    </lineage>
</organism>
<keyword evidence="2 6" id="KW-0689">Ribosomal protein</keyword>
<protein>
    <recommendedName>
        <fullName evidence="4">Large ribosomal subunit protein eL32</fullName>
    </recommendedName>
    <alternativeName>
        <fullName evidence="5">50S ribosomal protein L32e</fullName>
    </alternativeName>
</protein>
<name>A0A2H4U754_METSM</name>
<dbReference type="AlphaFoldDB" id="A0A2H4U754"/>
<evidence type="ECO:0000256" key="5">
    <source>
        <dbReference type="ARBA" id="ARBA00035377"/>
    </source>
</evidence>
<dbReference type="Pfam" id="PF01655">
    <property type="entry name" value="Ribosomal_L32e"/>
    <property type="match status" value="1"/>
</dbReference>
<dbReference type="EMBL" id="CP017803">
    <property type="protein sequence ID" value="ATZ59950.1"/>
    <property type="molecule type" value="Genomic_DNA"/>
</dbReference>
<evidence type="ECO:0000313" key="6">
    <source>
        <dbReference type="EMBL" id="ATZ59950.1"/>
    </source>
</evidence>
<dbReference type="PROSITE" id="PS00580">
    <property type="entry name" value="RIBOSOMAL_L32E"/>
    <property type="match status" value="1"/>
</dbReference>
<sequence length="109" mass="12570">MANKRFKRQEYARYKKLGIKWRRPRGKTSKMRRYEAGKPDMPAIGYRTPRAVRDLHPSGYNDVLVHNMAELEDLNPATDAARISASIGKRKKDLMLEKASELGIKVLNK</sequence>
<dbReference type="GO" id="GO:0006412">
    <property type="term" value="P:translation"/>
    <property type="evidence" value="ECO:0007669"/>
    <property type="project" value="InterPro"/>
</dbReference>
<accession>A0A2H4U754</accession>
<dbReference type="InterPro" id="IPR001515">
    <property type="entry name" value="Ribosomal_eL32"/>
</dbReference>
<dbReference type="NCBIfam" id="NF006332">
    <property type="entry name" value="PRK08562.1"/>
    <property type="match status" value="1"/>
</dbReference>
<evidence type="ECO:0000313" key="7">
    <source>
        <dbReference type="Proteomes" id="UP000232133"/>
    </source>
</evidence>
<comment type="similarity">
    <text evidence="1">Belongs to the eukaryotic ribosomal protein eL32 family.</text>
</comment>
<dbReference type="CDD" id="cd00513">
    <property type="entry name" value="Ribosomal_L32_L32e"/>
    <property type="match status" value="1"/>
</dbReference>
<evidence type="ECO:0000256" key="4">
    <source>
        <dbReference type="ARBA" id="ARBA00035229"/>
    </source>
</evidence>
<proteinExistence type="inferred from homology"/>
<dbReference type="SMART" id="SM01393">
    <property type="entry name" value="Ribosomal_L32e"/>
    <property type="match status" value="1"/>
</dbReference>
<keyword evidence="3" id="KW-0687">Ribonucleoprotein</keyword>
<evidence type="ECO:0000256" key="2">
    <source>
        <dbReference type="ARBA" id="ARBA00022980"/>
    </source>
</evidence>
<dbReference type="RefSeq" id="WP_004033229.1">
    <property type="nucleotide sequence ID" value="NZ_AP025586.1"/>
</dbReference>
<dbReference type="GO" id="GO:0003735">
    <property type="term" value="F:structural constituent of ribosome"/>
    <property type="evidence" value="ECO:0007669"/>
    <property type="project" value="InterPro"/>
</dbReference>
<dbReference type="Proteomes" id="UP000232133">
    <property type="component" value="Chromosome"/>
</dbReference>
<dbReference type="InterPro" id="IPR036351">
    <property type="entry name" value="Ribosomal_eL32_sf"/>
</dbReference>
<dbReference type="GO" id="GO:0022625">
    <property type="term" value="C:cytosolic large ribosomal subunit"/>
    <property type="evidence" value="ECO:0007669"/>
    <property type="project" value="TreeGrafter"/>
</dbReference>
<dbReference type="InterPro" id="IPR023654">
    <property type="entry name" value="Ribosomal_eL32_arc"/>
</dbReference>